<feature type="transmembrane region" description="Helical" evidence="4">
    <location>
        <begin position="9"/>
        <end position="31"/>
    </location>
</feature>
<dbReference type="OrthoDB" id="2016523at2759"/>
<evidence type="ECO:0000313" key="8">
    <source>
        <dbReference type="Proteomes" id="UP000192578"/>
    </source>
</evidence>
<evidence type="ECO:0000259" key="6">
    <source>
        <dbReference type="Pfam" id="PF23524"/>
    </source>
</evidence>
<dbReference type="InterPro" id="IPR006759">
    <property type="entry name" value="Glyco_transf_54"/>
</dbReference>
<comment type="pathway">
    <text evidence="1">Protein modification; protein glycosylation.</text>
</comment>
<organism evidence="7 8">
    <name type="scientific">Hypsibius exemplaris</name>
    <name type="common">Freshwater tardigrade</name>
    <dbReference type="NCBI Taxonomy" id="2072580"/>
    <lineage>
        <taxon>Eukaryota</taxon>
        <taxon>Metazoa</taxon>
        <taxon>Ecdysozoa</taxon>
        <taxon>Tardigrada</taxon>
        <taxon>Eutardigrada</taxon>
        <taxon>Parachela</taxon>
        <taxon>Hypsibioidea</taxon>
        <taxon>Hypsibiidae</taxon>
        <taxon>Hypsibius</taxon>
    </lineage>
</organism>
<feature type="domain" description="MGAT4 A/B/C C-terminal" evidence="6">
    <location>
        <begin position="412"/>
        <end position="533"/>
    </location>
</feature>
<protein>
    <submittedName>
        <fullName evidence="7">Alpha-1,3-mannosyl-glycoprotein 4-beta-N-acetylglucosaminyltransferase B</fullName>
    </submittedName>
</protein>
<sequence>MAVFVRRKFIVLLAMGVFVVPYALFSSWTWFQNLRETTNDFVAQSQSISGELNSLKDKFSHAEYMLHVRQKRLHFANMTHRRGPCRPQQHGGGGGPMNDTQPIVGVVSCPEEILARDEVVEVPTVFQQLPHLLHKPDALIPRVLIGKKRDRVSLVIGVPTVQRNTHNYVDETLESLLRNLNDVEEPDVVVVLMVADITNLATVDVFISELQETFSHYIQKGTLEIIAPSPDYYPDLDNLPATLGDPPERMKWRTKQTLDFAYLMMYGHTKGLYYLQVEDDVVTKPGYVTKIKTFVDSQDGYVMLEFASLGFIGKLFKSADLPSFIEFILLFHAAKPVDWLLTNYLFVKVCLDNMEAKYCPKAMEKAIRKYKPSLFQHMGVESSLKGKVQKLREKDFGKVELFIAHDNPAAKKVWTTLKVYQSHTLEDAYAGKNYFWALNPQPGDTVNIEFAKPLVLASFLFKSGNAEHPTDQFYDAVVEIATGPGAGNETYTWSQVGTFRRGVAEGALAGKTPSLAVRIRATVESAFWVSLREIWIQTLPQA</sequence>
<dbReference type="GO" id="GO:0005793">
    <property type="term" value="C:endoplasmic reticulum-Golgi intermediate compartment"/>
    <property type="evidence" value="ECO:0007669"/>
    <property type="project" value="TreeGrafter"/>
</dbReference>
<keyword evidence="3" id="KW-0808">Transferase</keyword>
<evidence type="ECO:0000256" key="4">
    <source>
        <dbReference type="SAM" id="Phobius"/>
    </source>
</evidence>
<dbReference type="AlphaFoldDB" id="A0A1W0XAE9"/>
<accession>A0A1W0XAE9</accession>
<dbReference type="GO" id="GO:0005783">
    <property type="term" value="C:endoplasmic reticulum"/>
    <property type="evidence" value="ECO:0007669"/>
    <property type="project" value="TreeGrafter"/>
</dbReference>
<dbReference type="EMBL" id="MTYJ01000007">
    <property type="protein sequence ID" value="OQV24378.1"/>
    <property type="molecule type" value="Genomic_DNA"/>
</dbReference>
<keyword evidence="4" id="KW-1133">Transmembrane helix</keyword>
<evidence type="ECO:0000256" key="1">
    <source>
        <dbReference type="ARBA" id="ARBA00004922"/>
    </source>
</evidence>
<dbReference type="Pfam" id="PF04666">
    <property type="entry name" value="MGAT4_cons"/>
    <property type="match status" value="1"/>
</dbReference>
<dbReference type="GO" id="GO:0008375">
    <property type="term" value="F:acetylglucosaminyltransferase activity"/>
    <property type="evidence" value="ECO:0007669"/>
    <property type="project" value="TreeGrafter"/>
</dbReference>
<dbReference type="InterPro" id="IPR057279">
    <property type="entry name" value="MGAT4"/>
</dbReference>
<feature type="domain" description="MGAT4 conserved region" evidence="5">
    <location>
        <begin position="122"/>
        <end position="396"/>
    </location>
</feature>
<dbReference type="InterPro" id="IPR056576">
    <property type="entry name" value="MGAT4_A/B/C_C"/>
</dbReference>
<reference evidence="8" key="1">
    <citation type="submission" date="2017-01" db="EMBL/GenBank/DDBJ databases">
        <title>Comparative genomics of anhydrobiosis in the tardigrade Hypsibius dujardini.</title>
        <authorList>
            <person name="Yoshida Y."/>
            <person name="Koutsovoulos G."/>
            <person name="Laetsch D."/>
            <person name="Stevens L."/>
            <person name="Kumar S."/>
            <person name="Horikawa D."/>
            <person name="Ishino K."/>
            <person name="Komine S."/>
            <person name="Tomita M."/>
            <person name="Blaxter M."/>
            <person name="Arakawa K."/>
        </authorList>
    </citation>
    <scope>NUCLEOTIDE SEQUENCE [LARGE SCALE GENOMIC DNA]</scope>
    <source>
        <strain evidence="8">Z151</strain>
    </source>
</reference>
<dbReference type="GO" id="GO:0005795">
    <property type="term" value="C:Golgi stack"/>
    <property type="evidence" value="ECO:0007669"/>
    <property type="project" value="TreeGrafter"/>
</dbReference>
<evidence type="ECO:0000256" key="2">
    <source>
        <dbReference type="ARBA" id="ARBA00022676"/>
    </source>
</evidence>
<name>A0A1W0XAE9_HYPEX</name>
<evidence type="ECO:0000313" key="7">
    <source>
        <dbReference type="EMBL" id="OQV24378.1"/>
    </source>
</evidence>
<dbReference type="GO" id="GO:0006487">
    <property type="term" value="P:protein N-linked glycosylation"/>
    <property type="evidence" value="ECO:0007669"/>
    <property type="project" value="TreeGrafter"/>
</dbReference>
<keyword evidence="4" id="KW-0472">Membrane</keyword>
<evidence type="ECO:0000256" key="3">
    <source>
        <dbReference type="ARBA" id="ARBA00022679"/>
    </source>
</evidence>
<keyword evidence="2" id="KW-0328">Glycosyltransferase</keyword>
<comment type="caution">
    <text evidence="7">The sequence shown here is derived from an EMBL/GenBank/DDBJ whole genome shotgun (WGS) entry which is preliminary data.</text>
</comment>
<proteinExistence type="predicted"/>
<keyword evidence="4" id="KW-0812">Transmembrane</keyword>
<dbReference type="Proteomes" id="UP000192578">
    <property type="component" value="Unassembled WGS sequence"/>
</dbReference>
<dbReference type="PANTHER" id="PTHR12062">
    <property type="entry name" value="N-ACETYLGLUCOSAMINYLTRANSFERASE VI"/>
    <property type="match status" value="1"/>
</dbReference>
<evidence type="ECO:0000259" key="5">
    <source>
        <dbReference type="Pfam" id="PF04666"/>
    </source>
</evidence>
<dbReference type="Pfam" id="PF23524">
    <property type="entry name" value="MGAT4A_C"/>
    <property type="match status" value="1"/>
</dbReference>
<keyword evidence="8" id="KW-1185">Reference proteome</keyword>
<dbReference type="PANTHER" id="PTHR12062:SF9">
    <property type="entry name" value="ALPHA-1,3-MANNOSYL-GLYCOPROTEIN 4-BETA-N-ACETYLGLUCOSAMINYLTRANSFERASE A, ISOFORM A"/>
    <property type="match status" value="1"/>
</dbReference>
<gene>
    <name evidence="7" type="ORF">BV898_01913</name>
</gene>